<gene>
    <name evidence="1" type="ORF">AXF42_Ash005675</name>
</gene>
<reference evidence="1 2" key="1">
    <citation type="journal article" date="2017" name="Nature">
        <title>The Apostasia genome and the evolution of orchids.</title>
        <authorList>
            <person name="Zhang G.Q."/>
            <person name="Liu K.W."/>
            <person name="Li Z."/>
            <person name="Lohaus R."/>
            <person name="Hsiao Y.Y."/>
            <person name="Niu S.C."/>
            <person name="Wang J.Y."/>
            <person name="Lin Y.C."/>
            <person name="Xu Q."/>
            <person name="Chen L.J."/>
            <person name="Yoshida K."/>
            <person name="Fujiwara S."/>
            <person name="Wang Z.W."/>
            <person name="Zhang Y.Q."/>
            <person name="Mitsuda N."/>
            <person name="Wang M."/>
            <person name="Liu G.H."/>
            <person name="Pecoraro L."/>
            <person name="Huang H.X."/>
            <person name="Xiao X.J."/>
            <person name="Lin M."/>
            <person name="Wu X.Y."/>
            <person name="Wu W.L."/>
            <person name="Chen Y.Y."/>
            <person name="Chang S.B."/>
            <person name="Sakamoto S."/>
            <person name="Ohme-Takagi M."/>
            <person name="Yagi M."/>
            <person name="Zeng S.J."/>
            <person name="Shen C.Y."/>
            <person name="Yeh C.M."/>
            <person name="Luo Y.B."/>
            <person name="Tsai W.C."/>
            <person name="Van de Peer Y."/>
            <person name="Liu Z.J."/>
        </authorList>
    </citation>
    <scope>NUCLEOTIDE SEQUENCE [LARGE SCALE GENOMIC DNA]</scope>
    <source>
        <strain evidence="2">cv. Shenzhen</strain>
        <tissue evidence="1">Stem</tissue>
    </source>
</reference>
<sequence length="66" mass="7057">MKGTSPALGEMGSLTMYWSSLLAIGMGNPPAESMAAVDPAAVHTLRPLDRQLTKEEGFSRLNLILI</sequence>
<dbReference type="EMBL" id="KZ451895">
    <property type="protein sequence ID" value="PKA65342.1"/>
    <property type="molecule type" value="Genomic_DNA"/>
</dbReference>
<name>A0A2I0BC30_9ASPA</name>
<protein>
    <submittedName>
        <fullName evidence="1">Uncharacterized protein</fullName>
    </submittedName>
</protein>
<organism evidence="1 2">
    <name type="scientific">Apostasia shenzhenica</name>
    <dbReference type="NCBI Taxonomy" id="1088818"/>
    <lineage>
        <taxon>Eukaryota</taxon>
        <taxon>Viridiplantae</taxon>
        <taxon>Streptophyta</taxon>
        <taxon>Embryophyta</taxon>
        <taxon>Tracheophyta</taxon>
        <taxon>Spermatophyta</taxon>
        <taxon>Magnoliopsida</taxon>
        <taxon>Liliopsida</taxon>
        <taxon>Asparagales</taxon>
        <taxon>Orchidaceae</taxon>
        <taxon>Apostasioideae</taxon>
        <taxon>Apostasia</taxon>
    </lineage>
</organism>
<proteinExistence type="predicted"/>
<evidence type="ECO:0000313" key="1">
    <source>
        <dbReference type="EMBL" id="PKA65342.1"/>
    </source>
</evidence>
<keyword evidence="2" id="KW-1185">Reference proteome</keyword>
<dbReference type="Proteomes" id="UP000236161">
    <property type="component" value="Unassembled WGS sequence"/>
</dbReference>
<evidence type="ECO:0000313" key="2">
    <source>
        <dbReference type="Proteomes" id="UP000236161"/>
    </source>
</evidence>
<accession>A0A2I0BC30</accession>
<dbReference type="AlphaFoldDB" id="A0A2I0BC30"/>